<evidence type="ECO:0000313" key="2">
    <source>
        <dbReference type="EMBL" id="MDI1491359.1"/>
    </source>
</evidence>
<reference evidence="2" key="1">
    <citation type="journal article" date="2023" name="Genome Biol. Evol.">
        <title>First Whole Genome Sequence and Flow Cytometry Genome Size Data for the Lichen-Forming Fungus Ramalina farinacea (Ascomycota).</title>
        <authorList>
            <person name="Llewellyn T."/>
            <person name="Mian S."/>
            <person name="Hill R."/>
            <person name="Leitch I.J."/>
            <person name="Gaya E."/>
        </authorList>
    </citation>
    <scope>NUCLEOTIDE SEQUENCE</scope>
    <source>
        <strain evidence="2">LIQ254RAFAR</strain>
    </source>
</reference>
<feature type="compositionally biased region" description="Basic and acidic residues" evidence="1">
    <location>
        <begin position="93"/>
        <end position="115"/>
    </location>
</feature>
<comment type="caution">
    <text evidence="2">The sequence shown here is derived from an EMBL/GenBank/DDBJ whole genome shotgun (WGS) entry which is preliminary data.</text>
</comment>
<dbReference type="AlphaFoldDB" id="A0AA43QTM3"/>
<feature type="compositionally biased region" description="Basic residues" evidence="1">
    <location>
        <begin position="143"/>
        <end position="153"/>
    </location>
</feature>
<organism evidence="2 3">
    <name type="scientific">Ramalina farinacea</name>
    <dbReference type="NCBI Taxonomy" id="258253"/>
    <lineage>
        <taxon>Eukaryota</taxon>
        <taxon>Fungi</taxon>
        <taxon>Dikarya</taxon>
        <taxon>Ascomycota</taxon>
        <taxon>Pezizomycotina</taxon>
        <taxon>Lecanoromycetes</taxon>
        <taxon>OSLEUM clade</taxon>
        <taxon>Lecanoromycetidae</taxon>
        <taxon>Lecanorales</taxon>
        <taxon>Lecanorineae</taxon>
        <taxon>Ramalinaceae</taxon>
        <taxon>Ramalina</taxon>
    </lineage>
</organism>
<sequence length="194" mass="20768">MPGMTPNYAKMSAMDEHGRTASALEHKFRKWRQMGREILAAHPEEAGTDKVVGQPAKTKNPRSATKKGKQANGGGMADDDESFDDLVNGKNGVKKEDDDSDYGEGKKTSPKKREASVNTGDESPTKKAKARQNGKAAATKKAPAAKKSPRSRKTPVADDEINGDAEGATLKEDDEFVSASEGDTNTVELSFEAV</sequence>
<evidence type="ECO:0000313" key="3">
    <source>
        <dbReference type="Proteomes" id="UP001161017"/>
    </source>
</evidence>
<feature type="region of interest" description="Disordered" evidence="1">
    <location>
        <begin position="39"/>
        <end position="183"/>
    </location>
</feature>
<name>A0AA43QTM3_9LECA</name>
<dbReference type="Proteomes" id="UP001161017">
    <property type="component" value="Unassembled WGS sequence"/>
</dbReference>
<evidence type="ECO:0000256" key="1">
    <source>
        <dbReference type="SAM" id="MobiDB-lite"/>
    </source>
</evidence>
<keyword evidence="3" id="KW-1185">Reference proteome</keyword>
<proteinExistence type="predicted"/>
<feature type="region of interest" description="Disordered" evidence="1">
    <location>
        <begin position="1"/>
        <end position="21"/>
    </location>
</feature>
<accession>A0AA43QTM3</accession>
<gene>
    <name evidence="2" type="ORF">OHK93_002568</name>
</gene>
<protein>
    <submittedName>
        <fullName evidence="2">Uncharacterized protein</fullName>
    </submittedName>
</protein>
<dbReference type="EMBL" id="JAPUFD010000014">
    <property type="protein sequence ID" value="MDI1491359.1"/>
    <property type="molecule type" value="Genomic_DNA"/>
</dbReference>